<feature type="compositionally biased region" description="Polar residues" evidence="1">
    <location>
        <begin position="22"/>
        <end position="37"/>
    </location>
</feature>
<dbReference type="EMBL" id="FKIF01000001">
    <property type="protein sequence ID" value="SAI65293.1"/>
    <property type="molecule type" value="Genomic_DNA"/>
</dbReference>
<gene>
    <name evidence="2" type="ORF">SAMEA3906486_00031</name>
</gene>
<protein>
    <submittedName>
        <fullName evidence="2">Uncharacterized protein</fullName>
    </submittedName>
</protein>
<name>A0A157S4V4_9BORD</name>
<sequence length="956" mass="104136">MCLKPTTITTTHQSTSPVTDQMPVTQSPLSDVQPQEPVTPTLDVVQSPTQPSSMPLQAQVKQTITPLGEAPDKQTTGRAVSHKALTDWKNDLKKQPALKPEVEQIWNALTRADYVAKKGSGGDATYAFRFGAAQAVHDFRTRNPDLNLSDTAVKHVLAFIEKHMVLHSNIDEAYGRMTGGNPKAFRDWFHSFAGTVSLLGARSSDTVTPKLSAPKQRQLIKAELMRGQLQATYTPGDADRLGRSLSPLVREGYGRGVKTGLWMAAAAVRTEQVKAALGPLGSQLNKFEVYPVNHAFTYNGTAPVTVADVPGTLAGVRSVYIESLGVQVVHKDIVDKDIHGFLGGRGLRSSASECAELCAQRMVEKIGTGDVSGALKTLDKAFDGVNAKAVKEVLGQVELMPNTLIAPDGVDALSQSSPQQLRELKDAYAACVKSDTRDLPLYLRQNIQVVRNLIGDIDRFGAPGMPATVCAALTDALQRASELLSQARFMAMDLSGKAGVLEQDRSVIMQRATQLNERLFGDAPQDMEGHLQRGHVRAMESDIATHDKHFQTLDVLPQATSLHMEHFYQAMQDIHHVVRFQNDWAGRAPALDGVIGDLLLKRPEPTALTGGDAGVLRGALKVESAPHALALLEQIQSSLSTEELSSAAILTGAYYETPALFPGAADIDSVDSPALREKRLIVMEPHPNNAAKVEVHPHDPVALIQNVFGVQREHPCTLVIDCTLNHLGEEQIARVLHEARPHIESGVLNLVLVQSGTKFFQNGMDIVNIGTAAIFNKGDNWTGFQDGMDQGRMHVPDDDKGYIASMLSGGNEQTSMEYLSRVRHNTSQLRGELLRDIPPGHTGGNAFELCANTDDRTVYVAFRPTDAYVARVQKKPLDQLTEKDRADVNVKLYTDRLLPGFNELATVDRSSFGFNVTNFGECHTTVRITLGIEEPGLLQEYARKLVALGERIHAEG</sequence>
<feature type="region of interest" description="Disordered" evidence="1">
    <location>
        <begin position="1"/>
        <end position="37"/>
    </location>
</feature>
<dbReference type="RefSeq" id="WP_066122109.1">
    <property type="nucleotide sequence ID" value="NZ_FKIF01000001.1"/>
</dbReference>
<reference evidence="2 3" key="1">
    <citation type="submission" date="2016-04" db="EMBL/GenBank/DDBJ databases">
        <authorList>
            <consortium name="Pathogen Informatics"/>
        </authorList>
    </citation>
    <scope>NUCLEOTIDE SEQUENCE [LARGE SCALE GENOMIC DNA]</scope>
    <source>
        <strain evidence="2 3">H050680373</strain>
    </source>
</reference>
<dbReference type="Proteomes" id="UP000076848">
    <property type="component" value="Unassembled WGS sequence"/>
</dbReference>
<proteinExistence type="predicted"/>
<dbReference type="AlphaFoldDB" id="A0A157S4V4"/>
<organism evidence="2 3">
    <name type="scientific">Bordetella ansorpii</name>
    <dbReference type="NCBI Taxonomy" id="288768"/>
    <lineage>
        <taxon>Bacteria</taxon>
        <taxon>Pseudomonadati</taxon>
        <taxon>Pseudomonadota</taxon>
        <taxon>Betaproteobacteria</taxon>
        <taxon>Burkholderiales</taxon>
        <taxon>Alcaligenaceae</taxon>
        <taxon>Bordetella</taxon>
    </lineage>
</organism>
<evidence type="ECO:0000313" key="2">
    <source>
        <dbReference type="EMBL" id="SAI65293.1"/>
    </source>
</evidence>
<evidence type="ECO:0000256" key="1">
    <source>
        <dbReference type="SAM" id="MobiDB-lite"/>
    </source>
</evidence>
<accession>A0A157S4V4</accession>
<dbReference type="OrthoDB" id="9146197at2"/>
<evidence type="ECO:0000313" key="3">
    <source>
        <dbReference type="Proteomes" id="UP000076848"/>
    </source>
</evidence>
<dbReference type="STRING" id="288768.SAMEA3906486_00031"/>
<keyword evidence="3" id="KW-1185">Reference proteome</keyword>
<feature type="compositionally biased region" description="Low complexity" evidence="1">
    <location>
        <begin position="1"/>
        <end position="19"/>
    </location>
</feature>